<evidence type="ECO:0008006" key="5">
    <source>
        <dbReference type="Google" id="ProtNLM"/>
    </source>
</evidence>
<dbReference type="InterPro" id="IPR041459">
    <property type="entry name" value="MPTase-PolyVal"/>
</dbReference>
<dbReference type="KEGG" id="mei:Msip34_2032"/>
<dbReference type="GO" id="GO:0003697">
    <property type="term" value="F:single-stranded DNA binding"/>
    <property type="evidence" value="ECO:0007669"/>
    <property type="project" value="InterPro"/>
</dbReference>
<dbReference type="Proteomes" id="UP000002743">
    <property type="component" value="Chromosome"/>
</dbReference>
<evidence type="ECO:0000313" key="3">
    <source>
        <dbReference type="EMBL" id="ACT51274.1"/>
    </source>
</evidence>
<reference evidence="4" key="1">
    <citation type="submission" date="2009-07" db="EMBL/GenBank/DDBJ databases">
        <title>Complete sequence of chromosome of Methylovorus sp. SIP3-4.</title>
        <authorList>
            <person name="Lucas S."/>
            <person name="Copeland A."/>
            <person name="Lapidus A."/>
            <person name="Glavina del Rio T."/>
            <person name="Tice H."/>
            <person name="Bruce D."/>
            <person name="Goodwin L."/>
            <person name="Pitluck S."/>
            <person name="Clum A."/>
            <person name="Larimer F."/>
            <person name="Land M."/>
            <person name="Hauser L."/>
            <person name="Kyrpides N."/>
            <person name="Mikhailova N."/>
            <person name="Kayluzhnaya M."/>
            <person name="Chistoserdova L."/>
        </authorList>
    </citation>
    <scope>NUCLEOTIDE SEQUENCE [LARGE SCALE GENOMIC DNA]</scope>
    <source>
        <strain evidence="4">SIP3-4</strain>
    </source>
</reference>
<dbReference type="OrthoDB" id="9792687at2"/>
<dbReference type="Pfam" id="PF18818">
    <property type="entry name" value="MPTase-PolyVal"/>
    <property type="match status" value="1"/>
</dbReference>
<accession>C6X7U7</accession>
<dbReference type="STRING" id="582744.Msip34_2032"/>
<dbReference type="HOGENOM" id="CLU_041111_0_2_4"/>
<gene>
    <name evidence="3" type="ordered locus">Msip34_2032</name>
</gene>
<dbReference type="RefSeq" id="WP_015830621.1">
    <property type="nucleotide sequence ID" value="NC_012969.1"/>
</dbReference>
<evidence type="ECO:0000259" key="1">
    <source>
        <dbReference type="Pfam" id="PF08401"/>
    </source>
</evidence>
<evidence type="ECO:0000313" key="4">
    <source>
        <dbReference type="Proteomes" id="UP000002743"/>
    </source>
</evidence>
<reference evidence="3 4" key="2">
    <citation type="journal article" date="2011" name="J. Bacteriol.">
        <title>Genomes of three methylotrophs from a single niche uncover genetic and metabolic divergence of Methylophilaceae.</title>
        <authorList>
            <person name="Lapidus A."/>
            <person name="Clum A."/>
            <person name="Labutti K."/>
            <person name="Kaluzhnaya M.G."/>
            <person name="Lim S."/>
            <person name="Beck D.A."/>
            <person name="Glavina Del Rio T."/>
            <person name="Nolan M."/>
            <person name="Mavromatis K."/>
            <person name="Huntemann M."/>
            <person name="Lucas S."/>
            <person name="Lidstrom M.E."/>
            <person name="Ivanova N."/>
            <person name="Chistoserdova L."/>
        </authorList>
    </citation>
    <scope>NUCLEOTIDE SEQUENCE [LARGE SCALE GENOMIC DNA]</scope>
    <source>
        <strain evidence="3 4">SIP3-4</strain>
    </source>
</reference>
<protein>
    <recommendedName>
        <fullName evidence="5">DUF1738 domain-containing protein</fullName>
    </recommendedName>
</protein>
<feature type="domain" description="N-terminal" evidence="1">
    <location>
        <begin position="27"/>
        <end position="154"/>
    </location>
</feature>
<organism evidence="3 4">
    <name type="scientific">Methylovorus glucosotrophus (strain SIP3-4)</name>
    <dbReference type="NCBI Taxonomy" id="582744"/>
    <lineage>
        <taxon>Bacteria</taxon>
        <taxon>Pseudomonadati</taxon>
        <taxon>Pseudomonadota</taxon>
        <taxon>Betaproteobacteria</taxon>
        <taxon>Nitrosomonadales</taxon>
        <taxon>Methylophilaceae</taxon>
        <taxon>Methylovorus</taxon>
    </lineage>
</organism>
<sequence length="400" mass="45992">MAFKKKEFGDKRDYHQELTDKTKKDIDELIFILDNNPNLKWEAKWLICKEAPINPATGTKYQGINRISLSIQRFPDNRFYTYNNIADMEKIRAKNVFDTKELSSQLDNKSITYAEYDKKMAVIEKSFLDLEDKGLLDRTKPMHVMKGSIGTPIFKAIQLSFKNNSIDKNEEIVNDQTASSESTIKIWKQVYCGTVHNASNIANIKPKFEYKLDFIPHEETELQLRSMIEIKGMEYEEINQGRAYFSPSQNKVVMPLRESFETVNDFYGTLLHELGHATGPELNRDQSGGFGSKSYAFEEFVADISSNFMSSELGIPYNPSQHENHVAYLKSWSKALGDDKEFIFKAAAKAQSVVEYLNDTRHELKVKLGLIVEHKNDLKEVVKPTVSNEIINKPVVRQKM</sequence>
<dbReference type="InterPro" id="IPR013610">
    <property type="entry name" value="ArdC_N"/>
</dbReference>
<feature type="domain" description="Polyvalent protein metallopeptidase" evidence="2">
    <location>
        <begin position="238"/>
        <end position="349"/>
    </location>
</feature>
<dbReference type="Pfam" id="PF08401">
    <property type="entry name" value="ArdcN"/>
    <property type="match status" value="1"/>
</dbReference>
<name>C6X7U7_METGS</name>
<dbReference type="EMBL" id="CP001674">
    <property type="protein sequence ID" value="ACT51274.1"/>
    <property type="molecule type" value="Genomic_DNA"/>
</dbReference>
<evidence type="ECO:0000259" key="2">
    <source>
        <dbReference type="Pfam" id="PF18818"/>
    </source>
</evidence>
<dbReference type="eggNOG" id="COG4227">
    <property type="taxonomic scope" value="Bacteria"/>
</dbReference>
<dbReference type="AlphaFoldDB" id="C6X7U7"/>
<proteinExistence type="predicted"/>
<keyword evidence="4" id="KW-1185">Reference proteome</keyword>